<evidence type="ECO:0000259" key="4">
    <source>
        <dbReference type="PROSITE" id="PS50932"/>
    </source>
</evidence>
<keyword evidence="1" id="KW-0805">Transcription regulation</keyword>
<dbReference type="GO" id="GO:0003677">
    <property type="term" value="F:DNA binding"/>
    <property type="evidence" value="ECO:0007669"/>
    <property type="project" value="UniProtKB-KW"/>
</dbReference>
<dbReference type="RefSeq" id="WP_380566153.1">
    <property type="nucleotide sequence ID" value="NZ_JBEUKS010000007.1"/>
</dbReference>
<dbReference type="PROSITE" id="PS50932">
    <property type="entry name" value="HTH_LACI_2"/>
    <property type="match status" value="1"/>
</dbReference>
<evidence type="ECO:0000256" key="1">
    <source>
        <dbReference type="ARBA" id="ARBA00023015"/>
    </source>
</evidence>
<dbReference type="Pfam" id="PF00356">
    <property type="entry name" value="LacI"/>
    <property type="match status" value="1"/>
</dbReference>
<reference evidence="5 6" key="1">
    <citation type="submission" date="2024-06" db="EMBL/GenBank/DDBJ databases">
        <authorList>
            <person name="Lee S.D."/>
        </authorList>
    </citation>
    <scope>NUCLEOTIDE SEQUENCE [LARGE SCALE GENOMIC DNA]</scope>
    <source>
        <strain evidence="5 6">N1-10</strain>
    </source>
</reference>
<evidence type="ECO:0000313" key="5">
    <source>
        <dbReference type="EMBL" id="MFC1440686.1"/>
    </source>
</evidence>
<dbReference type="EMBL" id="JBEUKS010000007">
    <property type="protein sequence ID" value="MFC1440686.1"/>
    <property type="molecule type" value="Genomic_DNA"/>
</dbReference>
<dbReference type="InterPro" id="IPR046335">
    <property type="entry name" value="LacI/GalR-like_sensor"/>
</dbReference>
<sequence>MTIYDVAAQSGVSISTVSLAFNNPGRVRPETLHRILDVAERLGFQRRAEAVSRAKRSHSRVGVLAPFTSYTSFALRLNGVLSGFARSPVDVVVYDHSSAAASDSPLLASLPLSGALDGLIIMGLPIADEVAERLARQRLNVVLVETERRDFSSVCVDNVGGGESVARHLLAKGHRRVAYLGEEQVSHLYRSPSEERFEGFTRELRRGGLAEADIIKLIVPHSVDGAMRAARELFDLPDRPTALFAYDDALASGVLRAAAQRGLSVPGDIAVVGFDDLDLAGALGLTTVRVPFAESGSAAAELLTAQVLHPEHSARQVSLQLALVQRETA</sequence>
<dbReference type="CDD" id="cd06267">
    <property type="entry name" value="PBP1_LacI_sugar_binding-like"/>
    <property type="match status" value="1"/>
</dbReference>
<dbReference type="Gene3D" id="3.40.50.2300">
    <property type="match status" value="2"/>
</dbReference>
<dbReference type="SMART" id="SM00354">
    <property type="entry name" value="HTH_LACI"/>
    <property type="match status" value="1"/>
</dbReference>
<gene>
    <name evidence="5" type="ORF">ABUW04_20715</name>
</gene>
<organism evidence="5 6">
    <name type="scientific">Streptacidiphilus jeojiensis</name>
    <dbReference type="NCBI Taxonomy" id="3229225"/>
    <lineage>
        <taxon>Bacteria</taxon>
        <taxon>Bacillati</taxon>
        <taxon>Actinomycetota</taxon>
        <taxon>Actinomycetes</taxon>
        <taxon>Kitasatosporales</taxon>
        <taxon>Streptomycetaceae</taxon>
        <taxon>Streptacidiphilus</taxon>
    </lineage>
</organism>
<dbReference type="InterPro" id="IPR000843">
    <property type="entry name" value="HTH_LacI"/>
</dbReference>
<dbReference type="Gene3D" id="1.10.260.40">
    <property type="entry name" value="lambda repressor-like DNA-binding domains"/>
    <property type="match status" value="1"/>
</dbReference>
<dbReference type="PANTHER" id="PTHR30146:SF109">
    <property type="entry name" value="HTH-TYPE TRANSCRIPTIONAL REGULATOR GALS"/>
    <property type="match status" value="1"/>
</dbReference>
<dbReference type="SUPFAM" id="SSF47413">
    <property type="entry name" value="lambda repressor-like DNA-binding domains"/>
    <property type="match status" value="1"/>
</dbReference>
<accession>A0ABV6XR30</accession>
<proteinExistence type="predicted"/>
<evidence type="ECO:0000256" key="3">
    <source>
        <dbReference type="ARBA" id="ARBA00023163"/>
    </source>
</evidence>
<protein>
    <submittedName>
        <fullName evidence="5">LacI family DNA-binding transcriptional regulator</fullName>
    </submittedName>
</protein>
<dbReference type="Proteomes" id="UP001592581">
    <property type="component" value="Unassembled WGS sequence"/>
</dbReference>
<dbReference type="CDD" id="cd01392">
    <property type="entry name" value="HTH_LacI"/>
    <property type="match status" value="1"/>
</dbReference>
<dbReference type="SUPFAM" id="SSF53822">
    <property type="entry name" value="Periplasmic binding protein-like I"/>
    <property type="match status" value="1"/>
</dbReference>
<feature type="domain" description="HTH lacI-type" evidence="4">
    <location>
        <begin position="1"/>
        <end position="55"/>
    </location>
</feature>
<evidence type="ECO:0000256" key="2">
    <source>
        <dbReference type="ARBA" id="ARBA00023125"/>
    </source>
</evidence>
<dbReference type="PANTHER" id="PTHR30146">
    <property type="entry name" value="LACI-RELATED TRANSCRIPTIONAL REPRESSOR"/>
    <property type="match status" value="1"/>
</dbReference>
<dbReference type="InterPro" id="IPR010982">
    <property type="entry name" value="Lambda_DNA-bd_dom_sf"/>
</dbReference>
<keyword evidence="2 5" id="KW-0238">DNA-binding</keyword>
<dbReference type="InterPro" id="IPR028082">
    <property type="entry name" value="Peripla_BP_I"/>
</dbReference>
<name>A0ABV6XR30_9ACTN</name>
<keyword evidence="3" id="KW-0804">Transcription</keyword>
<keyword evidence="6" id="KW-1185">Reference proteome</keyword>
<comment type="caution">
    <text evidence="5">The sequence shown here is derived from an EMBL/GenBank/DDBJ whole genome shotgun (WGS) entry which is preliminary data.</text>
</comment>
<dbReference type="Pfam" id="PF13377">
    <property type="entry name" value="Peripla_BP_3"/>
    <property type="match status" value="1"/>
</dbReference>
<evidence type="ECO:0000313" key="6">
    <source>
        <dbReference type="Proteomes" id="UP001592581"/>
    </source>
</evidence>